<keyword evidence="3" id="KW-0328">Glycosyltransferase</keyword>
<dbReference type="SUPFAM" id="SSF53756">
    <property type="entry name" value="UDP-Glycosyltransferase/glycogen phosphorylase"/>
    <property type="match status" value="1"/>
</dbReference>
<dbReference type="GO" id="GO:0008194">
    <property type="term" value="F:UDP-glycosyltransferase activity"/>
    <property type="evidence" value="ECO:0007669"/>
    <property type="project" value="InterPro"/>
</dbReference>
<name>A0AAN9PS65_CLITE</name>
<evidence type="ECO:0000256" key="2">
    <source>
        <dbReference type="ARBA" id="ARBA00022679"/>
    </source>
</evidence>
<protein>
    <submittedName>
        <fullName evidence="4">Uncharacterized protein</fullName>
    </submittedName>
</protein>
<accession>A0AAN9PS65</accession>
<dbReference type="InterPro" id="IPR035595">
    <property type="entry name" value="UDP_glycos_trans_CS"/>
</dbReference>
<reference evidence="4 5" key="1">
    <citation type="submission" date="2024-01" db="EMBL/GenBank/DDBJ databases">
        <title>The genomes of 5 underutilized Papilionoideae crops provide insights into root nodulation and disease resistance.</title>
        <authorList>
            <person name="Yuan L."/>
        </authorList>
    </citation>
    <scope>NUCLEOTIDE SEQUENCE [LARGE SCALE GENOMIC DNA]</scope>
    <source>
        <strain evidence="4">LY-2023</strain>
        <tissue evidence="4">Leaf</tissue>
    </source>
</reference>
<dbReference type="PROSITE" id="PS00375">
    <property type="entry name" value="UDPGT"/>
    <property type="match status" value="1"/>
</dbReference>
<comment type="caution">
    <text evidence="4">The sequence shown here is derived from an EMBL/GenBank/DDBJ whole genome shotgun (WGS) entry which is preliminary data.</text>
</comment>
<evidence type="ECO:0000256" key="1">
    <source>
        <dbReference type="ARBA" id="ARBA00009995"/>
    </source>
</evidence>
<dbReference type="InterPro" id="IPR002213">
    <property type="entry name" value="UDP_glucos_trans"/>
</dbReference>
<organism evidence="4 5">
    <name type="scientific">Clitoria ternatea</name>
    <name type="common">Butterfly pea</name>
    <dbReference type="NCBI Taxonomy" id="43366"/>
    <lineage>
        <taxon>Eukaryota</taxon>
        <taxon>Viridiplantae</taxon>
        <taxon>Streptophyta</taxon>
        <taxon>Embryophyta</taxon>
        <taxon>Tracheophyta</taxon>
        <taxon>Spermatophyta</taxon>
        <taxon>Magnoliopsida</taxon>
        <taxon>eudicotyledons</taxon>
        <taxon>Gunneridae</taxon>
        <taxon>Pentapetalae</taxon>
        <taxon>rosids</taxon>
        <taxon>fabids</taxon>
        <taxon>Fabales</taxon>
        <taxon>Fabaceae</taxon>
        <taxon>Papilionoideae</taxon>
        <taxon>50 kb inversion clade</taxon>
        <taxon>NPAAA clade</taxon>
        <taxon>indigoferoid/millettioid clade</taxon>
        <taxon>Phaseoleae</taxon>
        <taxon>Clitoria</taxon>
    </lineage>
</organism>
<keyword evidence="2 3" id="KW-0808">Transferase</keyword>
<evidence type="ECO:0000313" key="5">
    <source>
        <dbReference type="Proteomes" id="UP001359559"/>
    </source>
</evidence>
<proteinExistence type="inferred from homology"/>
<keyword evidence="5" id="KW-1185">Reference proteome</keyword>
<dbReference type="PANTHER" id="PTHR48045">
    <property type="entry name" value="UDP-GLYCOSYLTRANSFERASE 72B1"/>
    <property type="match status" value="1"/>
</dbReference>
<dbReference type="CDD" id="cd03784">
    <property type="entry name" value="GT1_Gtf-like"/>
    <property type="match status" value="1"/>
</dbReference>
<evidence type="ECO:0000256" key="3">
    <source>
        <dbReference type="RuleBase" id="RU003718"/>
    </source>
</evidence>
<dbReference type="EMBL" id="JAYKXN010000002">
    <property type="protein sequence ID" value="KAK7310085.1"/>
    <property type="molecule type" value="Genomic_DNA"/>
</dbReference>
<sequence length="132" mass="14562">MVVPSWAPQIEILRHSSVGGFLTHCGWNSTLESVLQGVPLITWPLFAEQKMNAVVLTQSLKVGVRPKANENGLVVEREEVADVVKSLMEGVEGVKLHKRMKELKEAATNTFQENGPSTNTISQLALKWRSLA</sequence>
<evidence type="ECO:0000313" key="4">
    <source>
        <dbReference type="EMBL" id="KAK7310085.1"/>
    </source>
</evidence>
<dbReference type="Proteomes" id="UP001359559">
    <property type="component" value="Unassembled WGS sequence"/>
</dbReference>
<dbReference type="Pfam" id="PF00201">
    <property type="entry name" value="UDPGT"/>
    <property type="match status" value="1"/>
</dbReference>
<dbReference type="Gene3D" id="3.40.50.2000">
    <property type="entry name" value="Glycogen Phosphorylase B"/>
    <property type="match status" value="1"/>
</dbReference>
<dbReference type="FunFam" id="3.40.50.2000:FF:000431">
    <property type="entry name" value="UDP-glycosyltransferase 90A1"/>
    <property type="match status" value="1"/>
</dbReference>
<dbReference type="PANTHER" id="PTHR48045:SF11">
    <property type="entry name" value="UDP-GLYCOSYLTRANSFERASE 72B1"/>
    <property type="match status" value="1"/>
</dbReference>
<comment type="similarity">
    <text evidence="1 3">Belongs to the UDP-glycosyltransferase family.</text>
</comment>
<gene>
    <name evidence="4" type="ORF">RJT34_07336</name>
</gene>
<dbReference type="AlphaFoldDB" id="A0AAN9PS65"/>